<dbReference type="InterPro" id="IPR011009">
    <property type="entry name" value="Kinase-like_dom_sf"/>
</dbReference>
<evidence type="ECO:0008006" key="4">
    <source>
        <dbReference type="Google" id="ProtNLM"/>
    </source>
</evidence>
<dbReference type="InterPro" id="IPR051678">
    <property type="entry name" value="AGP_Transferase"/>
</dbReference>
<dbReference type="PANTHER" id="PTHR21310">
    <property type="entry name" value="AMINOGLYCOSIDE PHOSPHOTRANSFERASE-RELATED-RELATED"/>
    <property type="match status" value="1"/>
</dbReference>
<organism evidence="2 3">
    <name type="scientific">Fusarium ambrosium</name>
    <dbReference type="NCBI Taxonomy" id="131363"/>
    <lineage>
        <taxon>Eukaryota</taxon>
        <taxon>Fungi</taxon>
        <taxon>Dikarya</taxon>
        <taxon>Ascomycota</taxon>
        <taxon>Pezizomycotina</taxon>
        <taxon>Sordariomycetes</taxon>
        <taxon>Hypocreomycetidae</taxon>
        <taxon>Hypocreales</taxon>
        <taxon>Nectriaceae</taxon>
        <taxon>Fusarium</taxon>
        <taxon>Fusarium solani species complex</taxon>
    </lineage>
</organism>
<evidence type="ECO:0000256" key="1">
    <source>
        <dbReference type="SAM" id="SignalP"/>
    </source>
</evidence>
<name>A0A428SEL8_9HYPO</name>
<dbReference type="EMBL" id="NIZV01000482">
    <property type="protein sequence ID" value="RSL88210.1"/>
    <property type="molecule type" value="Genomic_DNA"/>
</dbReference>
<evidence type="ECO:0000313" key="3">
    <source>
        <dbReference type="Proteomes" id="UP000288429"/>
    </source>
</evidence>
<dbReference type="SUPFAM" id="SSF56112">
    <property type="entry name" value="Protein kinase-like (PK-like)"/>
    <property type="match status" value="1"/>
</dbReference>
<feature type="signal peptide" evidence="1">
    <location>
        <begin position="1"/>
        <end position="29"/>
    </location>
</feature>
<comment type="caution">
    <text evidence="2">The sequence shown here is derived from an EMBL/GenBank/DDBJ whole genome shotgun (WGS) entry which is preliminary data.</text>
</comment>
<reference evidence="2 3" key="1">
    <citation type="submission" date="2017-06" db="EMBL/GenBank/DDBJ databases">
        <title>Cmopartive genomic analysis of Ambrosia Fusariam Clade fungi.</title>
        <authorList>
            <person name="Stajich J.E."/>
            <person name="Carrillo J."/>
            <person name="Kijimoto T."/>
            <person name="Eskalen A."/>
            <person name="O'Donnell K."/>
            <person name="Kasson M."/>
        </authorList>
    </citation>
    <scope>NUCLEOTIDE SEQUENCE [LARGE SCALE GENOMIC DNA]</scope>
    <source>
        <strain evidence="2 3">NRRL 20438</strain>
    </source>
</reference>
<dbReference type="Proteomes" id="UP000288429">
    <property type="component" value="Unassembled WGS sequence"/>
</dbReference>
<dbReference type="PANTHER" id="PTHR21310:SF37">
    <property type="entry name" value="AMINOGLYCOSIDE PHOSPHOTRANSFERASE DOMAIN-CONTAINING PROTEIN"/>
    <property type="match status" value="1"/>
</dbReference>
<protein>
    <recommendedName>
        <fullName evidence="4">Aminoglycoside phosphotransferase domain-containing protein</fullName>
    </recommendedName>
</protein>
<keyword evidence="3" id="KW-1185">Reference proteome</keyword>
<evidence type="ECO:0000313" key="2">
    <source>
        <dbReference type="EMBL" id="RSL88210.1"/>
    </source>
</evidence>
<accession>A0A428SEL8</accession>
<proteinExistence type="predicted"/>
<keyword evidence="1" id="KW-0732">Signal</keyword>
<gene>
    <name evidence="2" type="ORF">CDV31_016104</name>
</gene>
<sequence>MLRAICHVILVQWRWCIVRTLQAWKSVLALVSRPLVSRYDPSVLSPLTAEQLDRQADEFVKAIDLEAVRALASSYNNGSPCHVDETETVRGSFNVCFFARFDDRIRVVRIPIQPAIHDVWGKFQSEVCTMQYIQENTQIPIPRVHAYGQAQLLRNDSAKQAFMILDHIKGQQLVEKQFLNGSEQHRRQFYSELIDIFAQLRGLEFSAAGSLMPAQLEVSGSTPEIVDLRWSNIMVDHKLHITGILDWEWAATVPVNNFTPPSWITTSKHYFAEFRSVLASKHGSSAHVQLLKIFRKPNHLVNVFYTFIYPQLYTEPREKVIREYFLCEQKQLELQRLLQNSERYTKYLRENNLFVDDEEADQRANEWMAKVQAYYDSKQKS</sequence>
<feature type="chain" id="PRO_5019097197" description="Aminoglycoside phosphotransferase domain-containing protein" evidence="1">
    <location>
        <begin position="30"/>
        <end position="381"/>
    </location>
</feature>
<dbReference type="AlphaFoldDB" id="A0A428SEL8"/>